<proteinExistence type="predicted"/>
<reference evidence="2 3" key="1">
    <citation type="journal article" date="2020" name="Nature">
        <title>Six reference-quality genomes reveal evolution of bat adaptations.</title>
        <authorList>
            <person name="Jebb D."/>
            <person name="Huang Z."/>
            <person name="Pippel M."/>
            <person name="Hughes G.M."/>
            <person name="Lavrichenko K."/>
            <person name="Devanna P."/>
            <person name="Winkler S."/>
            <person name="Jermiin L.S."/>
            <person name="Skirmuntt E.C."/>
            <person name="Katzourakis A."/>
            <person name="Burkitt-Gray L."/>
            <person name="Ray D.A."/>
            <person name="Sullivan K.A.M."/>
            <person name="Roscito J.G."/>
            <person name="Kirilenko B.M."/>
            <person name="Davalos L.M."/>
            <person name="Corthals A.P."/>
            <person name="Power M.L."/>
            <person name="Jones G."/>
            <person name="Ransome R.D."/>
            <person name="Dechmann D.K.N."/>
            <person name="Locatelli A.G."/>
            <person name="Puechmaille S.J."/>
            <person name="Fedrigo O."/>
            <person name="Jarvis E.D."/>
            <person name="Hiller M."/>
            <person name="Vernes S.C."/>
            <person name="Myers E.W."/>
            <person name="Teeling E.C."/>
        </authorList>
    </citation>
    <scope>NUCLEOTIDE SEQUENCE [LARGE SCALE GENOMIC DNA]</scope>
    <source>
        <strain evidence="2">MRouAeg1</strain>
        <tissue evidence="2">Muscle</tissue>
    </source>
</reference>
<accession>A0A7J8H1G0</accession>
<comment type="caution">
    <text evidence="2">The sequence shown here is derived from an EMBL/GenBank/DDBJ whole genome shotgun (WGS) entry which is preliminary data.</text>
</comment>
<dbReference type="Proteomes" id="UP000593571">
    <property type="component" value="Unassembled WGS sequence"/>
</dbReference>
<gene>
    <name evidence="2" type="ORF">HJG63_011367</name>
</gene>
<protein>
    <submittedName>
        <fullName evidence="2">Uncharacterized protein</fullName>
    </submittedName>
</protein>
<evidence type="ECO:0000256" key="1">
    <source>
        <dbReference type="SAM" id="MobiDB-lite"/>
    </source>
</evidence>
<keyword evidence="3" id="KW-1185">Reference proteome</keyword>
<dbReference type="AlphaFoldDB" id="A0A7J8H1G0"/>
<organism evidence="2 3">
    <name type="scientific">Rousettus aegyptiacus</name>
    <name type="common">Egyptian fruit bat</name>
    <name type="synonym">Pteropus aegyptiacus</name>
    <dbReference type="NCBI Taxonomy" id="9407"/>
    <lineage>
        <taxon>Eukaryota</taxon>
        <taxon>Metazoa</taxon>
        <taxon>Chordata</taxon>
        <taxon>Craniata</taxon>
        <taxon>Vertebrata</taxon>
        <taxon>Euteleostomi</taxon>
        <taxon>Mammalia</taxon>
        <taxon>Eutheria</taxon>
        <taxon>Laurasiatheria</taxon>
        <taxon>Chiroptera</taxon>
        <taxon>Yinpterochiroptera</taxon>
        <taxon>Pteropodoidea</taxon>
        <taxon>Pteropodidae</taxon>
        <taxon>Rousettinae</taxon>
        <taxon>Rousettus</taxon>
    </lineage>
</organism>
<feature type="region of interest" description="Disordered" evidence="1">
    <location>
        <begin position="152"/>
        <end position="184"/>
    </location>
</feature>
<sequence length="184" mass="20792">MQSYMTYTFTGVQTYRPIHKYSEICKTYPHSDSTQIHWHTDSCTVTYAESHMRRYTCVNRLTHIHIKIHIHTCTCAPTEILVHSPHAPCGAAAPRSISICLLQLRALRPLNTQSQVELPETSGLQTLPGPRRPTWISSLFQCPQGLRKWSEKRSRGQGLRNWEGSQTAPRGSGLGPRGCPGGRW</sequence>
<evidence type="ECO:0000313" key="3">
    <source>
        <dbReference type="Proteomes" id="UP000593571"/>
    </source>
</evidence>
<dbReference type="EMBL" id="JACASE010000005">
    <property type="protein sequence ID" value="KAF6466037.1"/>
    <property type="molecule type" value="Genomic_DNA"/>
</dbReference>
<feature type="compositionally biased region" description="Gly residues" evidence="1">
    <location>
        <begin position="172"/>
        <end position="184"/>
    </location>
</feature>
<name>A0A7J8H1G0_ROUAE</name>
<evidence type="ECO:0000313" key="2">
    <source>
        <dbReference type="EMBL" id="KAF6466037.1"/>
    </source>
</evidence>